<gene>
    <name evidence="2" type="ORF">BZG01_06240</name>
</gene>
<dbReference type="InterPro" id="IPR001296">
    <property type="entry name" value="Glyco_trans_1"/>
</dbReference>
<dbReference type="PANTHER" id="PTHR12526">
    <property type="entry name" value="GLYCOSYLTRANSFERASE"/>
    <property type="match status" value="1"/>
</dbReference>
<sequence length="360" mass="41085">MKEVLFIAPGNTKSKGGIGLCVNNYSKHIKPFKLIVTHRFNSKVLNSIWFPACVIELILRLLNDSDIKIIHIHGASKGSFYRKYILFSIVHRLFNKKLIYHIHGGGFRDFYLESPVFIQKRIRYVIQSADVVFCLTEKWKHFFSSAFHPKRIVILNNMIIPPAEPNKIVLNGKLQFLFLGLIGDNKGIFDLLKTISKNRTNFEGRLCLKIAGNGEVARLTKYISRWKLENLVQFEGWVDAEKKDQLMRSSHIFILPSYKEGLPLSILEAMSYSLPIISSNAGGIPDLIYKYKNGILVDAGNEEGIKKAILNLLNNHNLIQIYSERSAKGSVDFYPQSVLKTLFSIYHELQSSKGLLIEQN</sequence>
<dbReference type="Gene3D" id="3.40.50.2000">
    <property type="entry name" value="Glycogen Phosphorylase B"/>
    <property type="match status" value="2"/>
</dbReference>
<dbReference type="SUPFAM" id="SSF53756">
    <property type="entry name" value="UDP-Glycosyltransferase/glycogen phosphorylase"/>
    <property type="match status" value="1"/>
</dbReference>
<proteinExistence type="predicted"/>
<dbReference type="CDD" id="cd03801">
    <property type="entry name" value="GT4_PimA-like"/>
    <property type="match status" value="1"/>
</dbReference>
<dbReference type="EMBL" id="MVDE01000006">
    <property type="protein sequence ID" value="PKQ67961.1"/>
    <property type="molecule type" value="Genomic_DNA"/>
</dbReference>
<accession>A0A2N3ICB4</accession>
<evidence type="ECO:0000259" key="1">
    <source>
        <dbReference type="Pfam" id="PF00534"/>
    </source>
</evidence>
<dbReference type="Proteomes" id="UP000233618">
    <property type="component" value="Unassembled WGS sequence"/>
</dbReference>
<dbReference type="Pfam" id="PF00534">
    <property type="entry name" value="Glycos_transf_1"/>
    <property type="match status" value="1"/>
</dbReference>
<name>A0A2N3ICB4_9BACT</name>
<reference evidence="2 3" key="1">
    <citation type="journal article" date="2017" name="Front. Microbiol.">
        <title>Labilibaculum manganireducens gen. nov., sp. nov. and Labilibaculum filiforme sp. nov., Novel Bacteroidetes Isolated from Subsurface Sediments of the Baltic Sea.</title>
        <authorList>
            <person name="Vandieken V."/>
            <person name="Marshall I.P."/>
            <person name="Niemann H."/>
            <person name="Engelen B."/>
            <person name="Cypionka H."/>
        </authorList>
    </citation>
    <scope>NUCLEOTIDE SEQUENCE [LARGE SCALE GENOMIC DNA]</scope>
    <source>
        <strain evidence="2 3">59.10-2M</strain>
    </source>
</reference>
<keyword evidence="3" id="KW-1185">Reference proteome</keyword>
<evidence type="ECO:0000313" key="2">
    <source>
        <dbReference type="EMBL" id="PKQ67961.1"/>
    </source>
</evidence>
<protein>
    <recommendedName>
        <fullName evidence="1">Glycosyl transferase family 1 domain-containing protein</fullName>
    </recommendedName>
</protein>
<dbReference type="GO" id="GO:0016757">
    <property type="term" value="F:glycosyltransferase activity"/>
    <property type="evidence" value="ECO:0007669"/>
    <property type="project" value="InterPro"/>
</dbReference>
<dbReference type="AlphaFoldDB" id="A0A2N3ICB4"/>
<dbReference type="RefSeq" id="WP_101308971.1">
    <property type="nucleotide sequence ID" value="NZ_CAXXEE010000003.1"/>
</dbReference>
<organism evidence="2 3">
    <name type="scientific">Labilibaculum manganireducens</name>
    <dbReference type="NCBI Taxonomy" id="1940525"/>
    <lineage>
        <taxon>Bacteria</taxon>
        <taxon>Pseudomonadati</taxon>
        <taxon>Bacteroidota</taxon>
        <taxon>Bacteroidia</taxon>
        <taxon>Marinilabiliales</taxon>
        <taxon>Marinifilaceae</taxon>
        <taxon>Labilibaculum</taxon>
    </lineage>
</organism>
<comment type="caution">
    <text evidence="2">The sequence shown here is derived from an EMBL/GenBank/DDBJ whole genome shotgun (WGS) entry which is preliminary data.</text>
</comment>
<feature type="domain" description="Glycosyl transferase family 1" evidence="1">
    <location>
        <begin position="171"/>
        <end position="326"/>
    </location>
</feature>
<evidence type="ECO:0000313" key="3">
    <source>
        <dbReference type="Proteomes" id="UP000233618"/>
    </source>
</evidence>